<name>A0A0D2A9H3_9PEZI</name>
<dbReference type="EMBL" id="KN847545">
    <property type="protein sequence ID" value="KIW03398.1"/>
    <property type="molecule type" value="Genomic_DNA"/>
</dbReference>
<evidence type="ECO:0000256" key="1">
    <source>
        <dbReference type="SAM" id="MobiDB-lite"/>
    </source>
</evidence>
<feature type="region of interest" description="Disordered" evidence="1">
    <location>
        <begin position="227"/>
        <end position="288"/>
    </location>
</feature>
<accession>A0A0D2A9H3</accession>
<dbReference type="InParanoid" id="A0A0D2A9H3"/>
<reference evidence="2 3" key="1">
    <citation type="submission" date="2015-01" db="EMBL/GenBank/DDBJ databases">
        <title>The Genome Sequence of Ochroconis gallopava CBS43764.</title>
        <authorList>
            <consortium name="The Broad Institute Genomics Platform"/>
            <person name="Cuomo C."/>
            <person name="de Hoog S."/>
            <person name="Gorbushina A."/>
            <person name="Stielow B."/>
            <person name="Teixiera M."/>
            <person name="Abouelleil A."/>
            <person name="Chapman S.B."/>
            <person name="Priest M."/>
            <person name="Young S.K."/>
            <person name="Wortman J."/>
            <person name="Nusbaum C."/>
            <person name="Birren B."/>
        </authorList>
    </citation>
    <scope>NUCLEOTIDE SEQUENCE [LARGE SCALE GENOMIC DNA]</scope>
    <source>
        <strain evidence="2 3">CBS 43764</strain>
    </source>
</reference>
<feature type="compositionally biased region" description="Acidic residues" evidence="1">
    <location>
        <begin position="278"/>
        <end position="288"/>
    </location>
</feature>
<organism evidence="2 3">
    <name type="scientific">Verruconis gallopava</name>
    <dbReference type="NCBI Taxonomy" id="253628"/>
    <lineage>
        <taxon>Eukaryota</taxon>
        <taxon>Fungi</taxon>
        <taxon>Dikarya</taxon>
        <taxon>Ascomycota</taxon>
        <taxon>Pezizomycotina</taxon>
        <taxon>Dothideomycetes</taxon>
        <taxon>Pleosporomycetidae</taxon>
        <taxon>Venturiales</taxon>
        <taxon>Sympoventuriaceae</taxon>
        <taxon>Verruconis</taxon>
    </lineage>
</organism>
<keyword evidence="3" id="KW-1185">Reference proteome</keyword>
<dbReference type="GeneID" id="27313576"/>
<dbReference type="AlphaFoldDB" id="A0A0D2A9H3"/>
<protein>
    <submittedName>
        <fullName evidence="2">Uncharacterized protein</fullName>
    </submittedName>
</protein>
<gene>
    <name evidence="2" type="ORF">PV09_05603</name>
</gene>
<dbReference type="PANTHER" id="PTHR28054:SF1">
    <property type="entry name" value="RNA POLYMERASE I-SPECIFIC TRANSCRIPTION INITIATION FACTOR RRN10"/>
    <property type="match status" value="1"/>
</dbReference>
<dbReference type="InterPro" id="IPR022793">
    <property type="entry name" value="Rrn10"/>
</dbReference>
<dbReference type="STRING" id="253628.A0A0D2A9H3"/>
<feature type="compositionally biased region" description="Polar residues" evidence="1">
    <location>
        <begin position="1"/>
        <end position="13"/>
    </location>
</feature>
<dbReference type="HOGENOM" id="CLU_967104_0_0_1"/>
<dbReference type="Proteomes" id="UP000053259">
    <property type="component" value="Unassembled WGS sequence"/>
</dbReference>
<dbReference type="OrthoDB" id="2565191at2759"/>
<evidence type="ECO:0000313" key="2">
    <source>
        <dbReference type="EMBL" id="KIW03398.1"/>
    </source>
</evidence>
<proteinExistence type="predicted"/>
<sequence>MEGDNNLTPSSPFTVARSDDAQTEFLIAPSERSATSSRFSITQSEITVSPSEISTRTDTERYGRAFSEGRSDVTVSSAVALTDRYIRDARILRPKRNPNIYDCVAGDVRGKATSRGLYRHQPFTQPYSAAEFFFEQLRAVFGNKNEDARLYWHRELDSHHPPQSDILWAIHRYASQFFARDKSPSLKFMDESALLALGILVEETMKDELGETGFLAFLVSRKGRSGEERASCSDTDTEAQSAGPKSKLLSGHSKRTTRKHDHGEDEADNMKKLYMDDFLTDNEDEDKA</sequence>
<dbReference type="Pfam" id="PF05234">
    <property type="entry name" value="UAF_Rrn10"/>
    <property type="match status" value="1"/>
</dbReference>
<dbReference type="PANTHER" id="PTHR28054">
    <property type="entry name" value="RNA POLYMERASE I-SPECIFIC TRANSCRIPTION INITIATION FACTOR RRN10"/>
    <property type="match status" value="1"/>
</dbReference>
<dbReference type="RefSeq" id="XP_016213267.1">
    <property type="nucleotide sequence ID" value="XM_016359128.1"/>
</dbReference>
<evidence type="ECO:0000313" key="3">
    <source>
        <dbReference type="Proteomes" id="UP000053259"/>
    </source>
</evidence>
<feature type="region of interest" description="Disordered" evidence="1">
    <location>
        <begin position="1"/>
        <end position="20"/>
    </location>
</feature>
<dbReference type="GO" id="GO:0006360">
    <property type="term" value="P:transcription by RNA polymerase I"/>
    <property type="evidence" value="ECO:0007669"/>
    <property type="project" value="InterPro"/>
</dbReference>
<dbReference type="VEuPathDB" id="FungiDB:PV09_05603"/>